<evidence type="ECO:0000256" key="4">
    <source>
        <dbReference type="RuleBase" id="RU361187"/>
    </source>
</evidence>
<dbReference type="Pfam" id="PF04616">
    <property type="entry name" value="Glyco_hydro_43"/>
    <property type="match status" value="1"/>
</dbReference>
<sequence>MRARLVRPLVKATAVAAALLLAVLTGASPAIAAPATITPGTMWTDTAGNRLQAHGAGIFTVGSTYYMVGEDKSAGSTFTAVACYSSTDLAHWTRQTNALSRQASGDLGPNRIVERPKVLYNSATGKYVLWMHIDNTSYQDRRAGVATSSTPCGPYTYLGATGPLGHQSRDLGLFKDDDGTAYLMHDDPAGLLRIDRLSADYTTAQAAVASFPEIEAPAIAKVGGRYFLLGSHLTGWGTNDNVYATATSLSGPWSGFSNVAPAGTRTYDSQTSFLLPVTGSAGTSYVYVGDRWNAGDLNSSLPVWLPITLNGGTGTAALSWYPSWGIDTATGSTSLPTYRLTGAQSGRCLDIAGASTGNGATTQLWDCNGGANQTFAPTTAAELRVYGNKCLQARNQGTSAGTAVEIWDCTGAASQLWMLSNDGTIVGVQSRLCLDVNAQATGNGSKVQLWTCNGGANQRWNRG</sequence>
<gene>
    <name evidence="7" type="ORF">ACFFHU_12920</name>
</gene>
<dbReference type="CDD" id="cd18821">
    <property type="entry name" value="GH43_Pc3Gal43A-like"/>
    <property type="match status" value="1"/>
</dbReference>
<evidence type="ECO:0000259" key="6">
    <source>
        <dbReference type="SMART" id="SM00458"/>
    </source>
</evidence>
<dbReference type="PROSITE" id="PS50231">
    <property type="entry name" value="RICIN_B_LECTIN"/>
    <property type="match status" value="1"/>
</dbReference>
<feature type="chain" id="PRO_5046162408" evidence="5">
    <location>
        <begin position="33"/>
        <end position="463"/>
    </location>
</feature>
<dbReference type="SUPFAM" id="SSF50370">
    <property type="entry name" value="Ricin B-like lectins"/>
    <property type="match status" value="1"/>
</dbReference>
<dbReference type="Pfam" id="PF00652">
    <property type="entry name" value="Ricin_B_lectin"/>
    <property type="match status" value="1"/>
</dbReference>
<evidence type="ECO:0000313" key="8">
    <source>
        <dbReference type="Proteomes" id="UP001589894"/>
    </source>
</evidence>
<comment type="similarity">
    <text evidence="1 4">Belongs to the glycosyl hydrolase 43 family.</text>
</comment>
<evidence type="ECO:0000256" key="2">
    <source>
        <dbReference type="ARBA" id="ARBA00022801"/>
    </source>
</evidence>
<protein>
    <submittedName>
        <fullName evidence="7">Ricin-type beta-trefoil lectin domain protein</fullName>
    </submittedName>
</protein>
<evidence type="ECO:0000256" key="5">
    <source>
        <dbReference type="SAM" id="SignalP"/>
    </source>
</evidence>
<keyword evidence="2 4" id="KW-0378">Hydrolase</keyword>
<evidence type="ECO:0000313" key="7">
    <source>
        <dbReference type="EMBL" id="MFC0565033.1"/>
    </source>
</evidence>
<evidence type="ECO:0000256" key="1">
    <source>
        <dbReference type="ARBA" id="ARBA00009865"/>
    </source>
</evidence>
<dbReference type="InterPro" id="IPR023296">
    <property type="entry name" value="Glyco_hydro_beta-prop_sf"/>
</dbReference>
<dbReference type="EMBL" id="JBHLUE010000009">
    <property type="protein sequence ID" value="MFC0565033.1"/>
    <property type="molecule type" value="Genomic_DNA"/>
</dbReference>
<evidence type="ECO:0000256" key="3">
    <source>
        <dbReference type="ARBA" id="ARBA00023295"/>
    </source>
</evidence>
<dbReference type="Proteomes" id="UP001589894">
    <property type="component" value="Unassembled WGS sequence"/>
</dbReference>
<proteinExistence type="inferred from homology"/>
<dbReference type="Gene3D" id="2.80.10.50">
    <property type="match status" value="1"/>
</dbReference>
<comment type="caution">
    <text evidence="7">The sequence shown here is derived from an EMBL/GenBank/DDBJ whole genome shotgun (WGS) entry which is preliminary data.</text>
</comment>
<dbReference type="RefSeq" id="WP_377338502.1">
    <property type="nucleotide sequence ID" value="NZ_JBHLUE010000009.1"/>
</dbReference>
<dbReference type="CDD" id="cd23418">
    <property type="entry name" value="beta-trefoil_Ricin_XLN-like"/>
    <property type="match status" value="1"/>
</dbReference>
<dbReference type="Gene3D" id="2.115.10.20">
    <property type="entry name" value="Glycosyl hydrolase domain, family 43"/>
    <property type="match status" value="1"/>
</dbReference>
<dbReference type="InterPro" id="IPR035992">
    <property type="entry name" value="Ricin_B-like_lectins"/>
</dbReference>
<organism evidence="7 8">
    <name type="scientific">Plantactinospora siamensis</name>
    <dbReference type="NCBI Taxonomy" id="555372"/>
    <lineage>
        <taxon>Bacteria</taxon>
        <taxon>Bacillati</taxon>
        <taxon>Actinomycetota</taxon>
        <taxon>Actinomycetes</taxon>
        <taxon>Micromonosporales</taxon>
        <taxon>Micromonosporaceae</taxon>
        <taxon>Plantactinospora</taxon>
    </lineage>
</organism>
<feature type="domain" description="Ricin B lectin" evidence="6">
    <location>
        <begin position="336"/>
        <end position="463"/>
    </location>
</feature>
<dbReference type="SMART" id="SM00458">
    <property type="entry name" value="RICIN"/>
    <property type="match status" value="1"/>
</dbReference>
<accession>A0ABV6NW71</accession>
<dbReference type="InterPro" id="IPR006710">
    <property type="entry name" value="Glyco_hydro_43"/>
</dbReference>
<reference evidence="7 8" key="1">
    <citation type="submission" date="2024-09" db="EMBL/GenBank/DDBJ databases">
        <authorList>
            <person name="Sun Q."/>
            <person name="Mori K."/>
        </authorList>
    </citation>
    <scope>NUCLEOTIDE SEQUENCE [LARGE SCALE GENOMIC DNA]</scope>
    <source>
        <strain evidence="7 8">TBRC 2205</strain>
    </source>
</reference>
<dbReference type="PANTHER" id="PTHR22925">
    <property type="entry name" value="GLYCOSYL HYDROLASE 43 FAMILY MEMBER"/>
    <property type="match status" value="1"/>
</dbReference>
<dbReference type="SUPFAM" id="SSF75005">
    <property type="entry name" value="Arabinanase/levansucrase/invertase"/>
    <property type="match status" value="1"/>
</dbReference>
<feature type="signal peptide" evidence="5">
    <location>
        <begin position="1"/>
        <end position="32"/>
    </location>
</feature>
<keyword evidence="3 4" id="KW-0326">Glycosidase</keyword>
<keyword evidence="5" id="KW-0732">Signal</keyword>
<keyword evidence="8" id="KW-1185">Reference proteome</keyword>
<dbReference type="InterPro" id="IPR000772">
    <property type="entry name" value="Ricin_B_lectin"/>
</dbReference>
<dbReference type="PANTHER" id="PTHR22925:SF3">
    <property type="entry name" value="GLYCOSYL HYDROLASE FAMILY PROTEIN 43"/>
    <property type="match status" value="1"/>
</dbReference>
<name>A0ABV6NW71_9ACTN</name>